<comment type="similarity">
    <text evidence="3 16">Belongs to the ANKZF1/VMS1 family.</text>
</comment>
<dbReference type="InterPro" id="IPR036770">
    <property type="entry name" value="Ankyrin_rpt-contain_sf"/>
</dbReference>
<dbReference type="KEGG" id="vde:111243293"/>
<evidence type="ECO:0000256" key="5">
    <source>
        <dbReference type="ARBA" id="ARBA00022490"/>
    </source>
</evidence>
<dbReference type="EnsemblMetazoa" id="XM_022788629">
    <property type="protein sequence ID" value="XP_022644364"/>
    <property type="gene ID" value="LOC111243293"/>
</dbReference>
<evidence type="ECO:0000256" key="15">
    <source>
        <dbReference type="PROSITE-ProRule" id="PRU00023"/>
    </source>
</evidence>
<dbReference type="GeneID" id="111243293"/>
<dbReference type="InterPro" id="IPR013087">
    <property type="entry name" value="Znf_C2H2_type"/>
</dbReference>
<evidence type="ECO:0000259" key="18">
    <source>
        <dbReference type="PROSITE" id="PS52044"/>
    </source>
</evidence>
<dbReference type="GO" id="GO:0036503">
    <property type="term" value="P:ERAD pathway"/>
    <property type="evidence" value="ECO:0007669"/>
    <property type="project" value="TreeGrafter"/>
</dbReference>
<evidence type="ECO:0000256" key="10">
    <source>
        <dbReference type="ARBA" id="ARBA00022801"/>
    </source>
</evidence>
<comment type="caution">
    <text evidence="16">Lacks conserved residue(s) required for the propagation of feature annotation.</text>
</comment>
<dbReference type="GO" id="GO:0006887">
    <property type="term" value="P:exocytosis"/>
    <property type="evidence" value="ECO:0007669"/>
    <property type="project" value="UniProtKB-KW"/>
</dbReference>
<dbReference type="Proteomes" id="UP000594260">
    <property type="component" value="Unplaced"/>
</dbReference>
<evidence type="ECO:0000256" key="9">
    <source>
        <dbReference type="ARBA" id="ARBA00022759"/>
    </source>
</evidence>
<proteinExistence type="inferred from homology"/>
<keyword evidence="13" id="KW-0175">Coiled coil</keyword>
<evidence type="ECO:0000256" key="16">
    <source>
        <dbReference type="PROSITE-ProRule" id="PRU01389"/>
    </source>
</evidence>
<evidence type="ECO:0000256" key="6">
    <source>
        <dbReference type="ARBA" id="ARBA00022537"/>
    </source>
</evidence>
<evidence type="ECO:0000256" key="14">
    <source>
        <dbReference type="ARBA" id="ARBA00023298"/>
    </source>
</evidence>
<dbReference type="EnsemblMetazoa" id="XM_022788609">
    <property type="protein sequence ID" value="XP_022644344"/>
    <property type="gene ID" value="LOC111243293"/>
</dbReference>
<dbReference type="InterPro" id="IPR047139">
    <property type="entry name" value="ANKZ1/VMS1"/>
</dbReference>
<dbReference type="GO" id="GO:0004519">
    <property type="term" value="F:endonuclease activity"/>
    <property type="evidence" value="ECO:0007669"/>
    <property type="project" value="UniProtKB-KW"/>
</dbReference>
<keyword evidence="12 15" id="KW-0040">ANK repeat</keyword>
<evidence type="ECO:0000256" key="7">
    <source>
        <dbReference type="ARBA" id="ARBA00022722"/>
    </source>
</evidence>
<keyword evidence="4" id="KW-0268">Exocytosis</keyword>
<dbReference type="GO" id="GO:0044218">
    <property type="term" value="C:other organism cell membrane"/>
    <property type="evidence" value="ECO:0007669"/>
    <property type="project" value="UniProtKB-KW"/>
</dbReference>
<dbReference type="GO" id="GO:0016787">
    <property type="term" value="F:hydrolase activity"/>
    <property type="evidence" value="ECO:0007669"/>
    <property type="project" value="UniProtKB-KW"/>
</dbReference>
<evidence type="ECO:0000256" key="13">
    <source>
        <dbReference type="ARBA" id="ARBA00023054"/>
    </source>
</evidence>
<evidence type="ECO:0000256" key="1">
    <source>
        <dbReference type="ARBA" id="ARBA00004175"/>
    </source>
</evidence>
<keyword evidence="11" id="KW-0528">Neurotoxin</keyword>
<keyword evidence="8" id="KW-0677">Repeat</keyword>
<dbReference type="PROSITE" id="PS52044">
    <property type="entry name" value="VLRF1"/>
    <property type="match status" value="1"/>
</dbReference>
<evidence type="ECO:0000256" key="17">
    <source>
        <dbReference type="SAM" id="MobiDB-lite"/>
    </source>
</evidence>
<dbReference type="InParanoid" id="A0A7M7J0V2"/>
<feature type="domain" description="VLRF1" evidence="18">
    <location>
        <begin position="167"/>
        <end position="307"/>
    </location>
</feature>
<dbReference type="SUPFAM" id="SSF48403">
    <property type="entry name" value="Ankyrin repeat"/>
    <property type="match status" value="1"/>
</dbReference>
<evidence type="ECO:0000313" key="20">
    <source>
        <dbReference type="Proteomes" id="UP000594260"/>
    </source>
</evidence>
<keyword evidence="10" id="KW-0378">Hydrolase</keyword>
<keyword evidence="14" id="KW-0472">Membrane</keyword>
<accession>A0A7M7J0V2</accession>
<evidence type="ECO:0000256" key="12">
    <source>
        <dbReference type="ARBA" id="ARBA00023043"/>
    </source>
</evidence>
<keyword evidence="9" id="KW-0255">Endonuclease</keyword>
<keyword evidence="7" id="KW-0540">Nuclease</keyword>
<evidence type="ECO:0000256" key="2">
    <source>
        <dbReference type="ARBA" id="ARBA00004496"/>
    </source>
</evidence>
<dbReference type="RefSeq" id="XP_022644364.1">
    <property type="nucleotide sequence ID" value="XM_022788629.1"/>
</dbReference>
<keyword evidence="5 16" id="KW-0963">Cytoplasm</keyword>
<dbReference type="GO" id="GO:0005737">
    <property type="term" value="C:cytoplasm"/>
    <property type="evidence" value="ECO:0007669"/>
    <property type="project" value="UniProtKB-SubCell"/>
</dbReference>
<keyword evidence="11" id="KW-0638">Presynaptic neurotoxin</keyword>
<dbReference type="InterPro" id="IPR002110">
    <property type="entry name" value="Ankyrin_rpt"/>
</dbReference>
<dbReference type="Pfam" id="PF18826">
    <property type="entry name" value="bVLRF1"/>
    <property type="match status" value="1"/>
</dbReference>
<protein>
    <recommendedName>
        <fullName evidence="18">VLRF1 domain-containing protein</fullName>
    </recommendedName>
</protein>
<dbReference type="AlphaFoldDB" id="A0A7M7J0V2"/>
<comment type="domain">
    <text evidence="16">The VLRF1 domain mediates binding to the 60S ribosomal subunit.</text>
</comment>
<evidence type="ECO:0000313" key="19">
    <source>
        <dbReference type="EnsemblMetazoa" id="XP_022644355"/>
    </source>
</evidence>
<feature type="repeat" description="ANK" evidence="15">
    <location>
        <begin position="418"/>
        <end position="450"/>
    </location>
</feature>
<dbReference type="PROSITE" id="PS00028">
    <property type="entry name" value="ZINC_FINGER_C2H2_1"/>
    <property type="match status" value="1"/>
</dbReference>
<name>A0A7M7J0V2_VARDE</name>
<dbReference type="PANTHER" id="PTHR16036:SF2">
    <property type="entry name" value="TRNA ENDONUCLEASE ANKZF1"/>
    <property type="match status" value="1"/>
</dbReference>
<dbReference type="RefSeq" id="XP_022644344.1">
    <property type="nucleotide sequence ID" value="XM_022788609.1"/>
</dbReference>
<evidence type="ECO:0000256" key="3">
    <source>
        <dbReference type="ARBA" id="ARBA00009262"/>
    </source>
</evidence>
<evidence type="ECO:0000256" key="8">
    <source>
        <dbReference type="ARBA" id="ARBA00022737"/>
    </source>
</evidence>
<keyword evidence="11" id="KW-0800">Toxin</keyword>
<dbReference type="EnsemblMetazoa" id="XM_022788620">
    <property type="protein sequence ID" value="XP_022644355"/>
    <property type="gene ID" value="LOC111243293"/>
</dbReference>
<dbReference type="OrthoDB" id="429841at2759"/>
<dbReference type="InterPro" id="IPR041175">
    <property type="entry name" value="VLRF1/Vms1"/>
</dbReference>
<reference evidence="19" key="1">
    <citation type="submission" date="2021-01" db="UniProtKB">
        <authorList>
            <consortium name="EnsemblMetazoa"/>
        </authorList>
    </citation>
    <scope>IDENTIFICATION</scope>
</reference>
<organism evidence="19 20">
    <name type="scientific">Varroa destructor</name>
    <name type="common">Honeybee mite</name>
    <dbReference type="NCBI Taxonomy" id="109461"/>
    <lineage>
        <taxon>Eukaryota</taxon>
        <taxon>Metazoa</taxon>
        <taxon>Ecdysozoa</taxon>
        <taxon>Arthropoda</taxon>
        <taxon>Chelicerata</taxon>
        <taxon>Arachnida</taxon>
        <taxon>Acari</taxon>
        <taxon>Parasitiformes</taxon>
        <taxon>Mesostigmata</taxon>
        <taxon>Gamasina</taxon>
        <taxon>Dermanyssoidea</taxon>
        <taxon>Varroidae</taxon>
        <taxon>Varroa</taxon>
    </lineage>
</organism>
<dbReference type="Gene3D" id="1.25.40.20">
    <property type="entry name" value="Ankyrin repeat-containing domain"/>
    <property type="match status" value="1"/>
</dbReference>
<feature type="region of interest" description="Disordered" evidence="17">
    <location>
        <begin position="331"/>
        <end position="375"/>
    </location>
</feature>
<keyword evidence="20" id="KW-1185">Reference proteome</keyword>
<dbReference type="RefSeq" id="XP_022644355.1">
    <property type="nucleotide sequence ID" value="XM_022788620.1"/>
</dbReference>
<comment type="subcellular location">
    <subcellularLocation>
        <location evidence="2">Cytoplasm</location>
    </subcellularLocation>
    <subcellularLocation>
        <location evidence="1">Target cell membrane</location>
    </subcellularLocation>
</comment>
<keyword evidence="6" id="KW-1052">Target cell membrane</keyword>
<dbReference type="PANTHER" id="PTHR16036">
    <property type="entry name" value="ANKYRIN REPEAT AND ZINC FINGER DOMAIN-CONTAINING PROTEIN 1"/>
    <property type="match status" value="1"/>
</dbReference>
<dbReference type="GO" id="GO:0044231">
    <property type="term" value="C:host cell presynaptic membrane"/>
    <property type="evidence" value="ECO:0007669"/>
    <property type="project" value="UniProtKB-KW"/>
</dbReference>
<evidence type="ECO:0000256" key="11">
    <source>
        <dbReference type="ARBA" id="ARBA00023028"/>
    </source>
</evidence>
<evidence type="ECO:0000256" key="4">
    <source>
        <dbReference type="ARBA" id="ARBA00022483"/>
    </source>
</evidence>
<sequence>MTSTVTQFSLNDPEKFQKYLSKLEPVYQTLEPEEEAPPSIPSLEPLEIVKEKSCVTCGQKFETRTEQVEHFRSDWHRLNVKARLKQAPTFSEAEFEQLGGDCESISVSDNSSDDEVEKSKVEVVFDTAKLLFMNSQGNIIEISRILLRAEKETLTSTELLARVGALNDIWLGLIVISGGHFAAAIYRNGKIIRHKTFHQYTVRRKQGGAESNFDNKARAAKSAGASLRRYNEKTLLEKSYAVLKSWPELNQCSVILFRALGFNRSILFGGNDPVFRSDDIRLRTIPMVTRRPTLKELDRIYTVLTTVKVVTDPSNYYETKNVLVEKDKHDVRNKSKRYNSKNASSSVKDGDTNNELNEFIGNKSKRERSRTTAPPPKELVKEIFTICRNDDIEAFEKIEAKADKDCLAQAFNSSLDDHGNTVIHFCCRRDRLAILERMLALGANPTVANNDGQTPYTVASSDKVRDLLIPLCQQNPVLKDYRAKIPDKIPKAIRMIKMLKNADDTAKSTNNMDHEIKERDLSQKSAETMTPCDHCRKEFYTTPFRASDKEFCSVNCVRAWRFS</sequence>
<dbReference type="PROSITE" id="PS50088">
    <property type="entry name" value="ANK_REPEAT"/>
    <property type="match status" value="1"/>
</dbReference>
<keyword evidence="14" id="KW-1053">Target membrane</keyword>